<dbReference type="Pfam" id="PF08238">
    <property type="entry name" value="Sel1"/>
    <property type="match status" value="2"/>
</dbReference>
<dbReference type="AlphaFoldDB" id="A0A397U7C6"/>
<dbReference type="Gene3D" id="1.25.40.10">
    <property type="entry name" value="Tetratricopeptide repeat domain"/>
    <property type="match status" value="1"/>
</dbReference>
<evidence type="ECO:0000313" key="2">
    <source>
        <dbReference type="Proteomes" id="UP000266673"/>
    </source>
</evidence>
<comment type="caution">
    <text evidence="1">The sequence shown here is derived from an EMBL/GenBank/DDBJ whole genome shotgun (WGS) entry which is preliminary data.</text>
</comment>
<sequence>MLHLLIENFKAINNEIVIVIIIKFHELDQLDQVDQWTNEENIQAIINILEENIDEIGYEHRCGIGAEKDEHKAFIYYQKSAEIGDAMGINNAGQCYLPGIGV</sequence>
<dbReference type="Proteomes" id="UP000266673">
    <property type="component" value="Unassembled WGS sequence"/>
</dbReference>
<name>A0A397U7C6_9GLOM</name>
<reference evidence="1 2" key="1">
    <citation type="submission" date="2018-06" db="EMBL/GenBank/DDBJ databases">
        <title>Comparative genomics reveals the genomic features of Rhizophagus irregularis, R. cerebriforme, R. diaphanum and Gigaspora rosea, and their symbiotic lifestyle signature.</title>
        <authorList>
            <person name="Morin E."/>
            <person name="San Clemente H."/>
            <person name="Chen E.C.H."/>
            <person name="De La Providencia I."/>
            <person name="Hainaut M."/>
            <person name="Kuo A."/>
            <person name="Kohler A."/>
            <person name="Murat C."/>
            <person name="Tang N."/>
            <person name="Roy S."/>
            <person name="Loubradou J."/>
            <person name="Henrissat B."/>
            <person name="Grigoriev I.V."/>
            <person name="Corradi N."/>
            <person name="Roux C."/>
            <person name="Martin F.M."/>
        </authorList>
    </citation>
    <scope>NUCLEOTIDE SEQUENCE [LARGE SCALE GENOMIC DNA]</scope>
    <source>
        <strain evidence="1 2">DAOM 194757</strain>
    </source>
</reference>
<dbReference type="OrthoDB" id="2384430at2759"/>
<keyword evidence="2" id="KW-1185">Reference proteome</keyword>
<dbReference type="InterPro" id="IPR006597">
    <property type="entry name" value="Sel1-like"/>
</dbReference>
<protein>
    <submittedName>
        <fullName evidence="1">Uncharacterized protein</fullName>
    </submittedName>
</protein>
<dbReference type="InterPro" id="IPR011990">
    <property type="entry name" value="TPR-like_helical_dom_sf"/>
</dbReference>
<accession>A0A397U7C6</accession>
<proteinExistence type="predicted"/>
<dbReference type="EMBL" id="QKWP01001865">
    <property type="protein sequence ID" value="RIB06130.1"/>
    <property type="molecule type" value="Genomic_DNA"/>
</dbReference>
<evidence type="ECO:0000313" key="1">
    <source>
        <dbReference type="EMBL" id="RIB06130.1"/>
    </source>
</evidence>
<organism evidence="1 2">
    <name type="scientific">Gigaspora rosea</name>
    <dbReference type="NCBI Taxonomy" id="44941"/>
    <lineage>
        <taxon>Eukaryota</taxon>
        <taxon>Fungi</taxon>
        <taxon>Fungi incertae sedis</taxon>
        <taxon>Mucoromycota</taxon>
        <taxon>Glomeromycotina</taxon>
        <taxon>Glomeromycetes</taxon>
        <taxon>Diversisporales</taxon>
        <taxon>Gigasporaceae</taxon>
        <taxon>Gigaspora</taxon>
    </lineage>
</organism>
<dbReference type="SUPFAM" id="SSF81901">
    <property type="entry name" value="HCP-like"/>
    <property type="match status" value="1"/>
</dbReference>
<gene>
    <name evidence="1" type="ORF">C2G38_2217899</name>
</gene>